<keyword evidence="9" id="KW-1185">Reference proteome</keyword>
<dbReference type="Proteomes" id="UP001629392">
    <property type="component" value="Unassembled WGS sequence"/>
</dbReference>
<dbReference type="InterPro" id="IPR003439">
    <property type="entry name" value="ABC_transporter-like_ATP-bd"/>
</dbReference>
<dbReference type="Pfam" id="PF00005">
    <property type="entry name" value="ABC_tran"/>
    <property type="match status" value="1"/>
</dbReference>
<keyword evidence="5 8" id="KW-0067">ATP-binding</keyword>
<evidence type="ECO:0000256" key="3">
    <source>
        <dbReference type="ARBA" id="ARBA00022519"/>
    </source>
</evidence>
<evidence type="ECO:0000259" key="7">
    <source>
        <dbReference type="PROSITE" id="PS50893"/>
    </source>
</evidence>
<dbReference type="InterPro" id="IPR003593">
    <property type="entry name" value="AAA+_ATPase"/>
</dbReference>
<feature type="compositionally biased region" description="Basic and acidic residues" evidence="6">
    <location>
        <begin position="254"/>
        <end position="268"/>
    </location>
</feature>
<name>A0ABW9EFU6_9BURK</name>
<organism evidence="8 9">
    <name type="scientific">Paraburkholderia strydomiana</name>
    <dbReference type="NCBI Taxonomy" id="1245417"/>
    <lineage>
        <taxon>Bacteria</taxon>
        <taxon>Pseudomonadati</taxon>
        <taxon>Pseudomonadota</taxon>
        <taxon>Betaproteobacteria</taxon>
        <taxon>Burkholderiales</taxon>
        <taxon>Burkholderiaceae</taxon>
        <taxon>Paraburkholderia</taxon>
    </lineage>
</organism>
<dbReference type="PROSITE" id="PS50893">
    <property type="entry name" value="ABC_TRANSPORTER_2"/>
    <property type="match status" value="1"/>
</dbReference>
<comment type="caution">
    <text evidence="8">The sequence shown here is derived from an EMBL/GenBank/DDBJ whole genome shotgun (WGS) entry which is preliminary data.</text>
</comment>
<dbReference type="SUPFAM" id="SSF52540">
    <property type="entry name" value="P-loop containing nucleoside triphosphate hydrolases"/>
    <property type="match status" value="1"/>
</dbReference>
<feature type="region of interest" description="Disordered" evidence="6">
    <location>
        <begin position="247"/>
        <end position="294"/>
    </location>
</feature>
<evidence type="ECO:0000256" key="6">
    <source>
        <dbReference type="SAM" id="MobiDB-lite"/>
    </source>
</evidence>
<feature type="compositionally biased region" description="Basic and acidic residues" evidence="6">
    <location>
        <begin position="283"/>
        <end position="294"/>
    </location>
</feature>
<dbReference type="SMART" id="SM00382">
    <property type="entry name" value="AAA"/>
    <property type="match status" value="1"/>
</dbReference>
<evidence type="ECO:0000313" key="9">
    <source>
        <dbReference type="Proteomes" id="UP001629392"/>
    </source>
</evidence>
<dbReference type="Gene3D" id="3.40.50.300">
    <property type="entry name" value="P-loop containing nucleotide triphosphate hydrolases"/>
    <property type="match status" value="1"/>
</dbReference>
<sequence>MIPALALYGIKKRFGSTQILRGVDLAIEPGERHALIGPNGAGKSTLFNLIAGGVRPNVGRIDLFGAEITRLAPAAIARRGLARSFQSTSVFARLTVFDNLRCAAMLAERGRMRWWQRLSGARTVDAHAAQVLDAVGLSARRDMQAGTLSYAEQRALDLGIALAGGAHTLLLDEPTAGMNRAEAVRAIELIREATAGRTLLMVEHDMDAVFALADRISVLVQGRIIASGTPAAIRADAAVRAAYLGEGSGGRAGEQARGRTGEQTREQLRGQIGKESGTASGEKTAERPVNRRDT</sequence>
<reference evidence="8 9" key="1">
    <citation type="journal article" date="2024" name="Chem. Sci.">
        <title>Discovery of megapolipeptins by genome mining of a Burkholderiales bacteria collection.</title>
        <authorList>
            <person name="Paulo B.S."/>
            <person name="Recchia M.J.J."/>
            <person name="Lee S."/>
            <person name="Fergusson C.H."/>
            <person name="Romanowski S.B."/>
            <person name="Hernandez A."/>
            <person name="Krull N."/>
            <person name="Liu D.Y."/>
            <person name="Cavanagh H."/>
            <person name="Bos A."/>
            <person name="Gray C.A."/>
            <person name="Murphy B.T."/>
            <person name="Linington R.G."/>
            <person name="Eustaquio A.S."/>
        </authorList>
    </citation>
    <scope>NUCLEOTIDE SEQUENCE [LARGE SCALE GENOMIC DNA]</scope>
    <source>
        <strain evidence="8 9">RL17-350-BIC-E</strain>
    </source>
</reference>
<keyword evidence="2" id="KW-1003">Cell membrane</keyword>
<dbReference type="PANTHER" id="PTHR45772:SF3">
    <property type="entry name" value="ABC TRANSPORTER ATP-BINDING PROTEIN"/>
    <property type="match status" value="1"/>
</dbReference>
<proteinExistence type="predicted"/>
<dbReference type="InterPro" id="IPR032823">
    <property type="entry name" value="BCA_ABC_TP_C"/>
</dbReference>
<dbReference type="GO" id="GO:0005524">
    <property type="term" value="F:ATP binding"/>
    <property type="evidence" value="ECO:0007669"/>
    <property type="project" value="UniProtKB-KW"/>
</dbReference>
<keyword evidence="1" id="KW-0813">Transport</keyword>
<dbReference type="PANTHER" id="PTHR45772">
    <property type="entry name" value="CONSERVED COMPONENT OF ABC TRANSPORTER FOR NATURAL AMINO ACIDS-RELATED"/>
    <property type="match status" value="1"/>
</dbReference>
<evidence type="ECO:0000256" key="5">
    <source>
        <dbReference type="ARBA" id="ARBA00022840"/>
    </source>
</evidence>
<dbReference type="Pfam" id="PF12399">
    <property type="entry name" value="BCA_ABC_TP_C"/>
    <property type="match status" value="1"/>
</dbReference>
<accession>A0ABW9EFU6</accession>
<keyword evidence="3" id="KW-0472">Membrane</keyword>
<evidence type="ECO:0000256" key="4">
    <source>
        <dbReference type="ARBA" id="ARBA00022741"/>
    </source>
</evidence>
<evidence type="ECO:0000313" key="8">
    <source>
        <dbReference type="EMBL" id="MFM0718022.1"/>
    </source>
</evidence>
<keyword evidence="3" id="KW-0997">Cell inner membrane</keyword>
<dbReference type="CDD" id="cd03219">
    <property type="entry name" value="ABC_Mj1267_LivG_branched"/>
    <property type="match status" value="1"/>
</dbReference>
<dbReference type="InterPro" id="IPR051120">
    <property type="entry name" value="ABC_AA/LPS_Transport"/>
</dbReference>
<evidence type="ECO:0000256" key="1">
    <source>
        <dbReference type="ARBA" id="ARBA00022448"/>
    </source>
</evidence>
<feature type="domain" description="ABC transporter" evidence="7">
    <location>
        <begin position="5"/>
        <end position="246"/>
    </location>
</feature>
<dbReference type="EMBL" id="JAQQCL010000011">
    <property type="protein sequence ID" value="MFM0718022.1"/>
    <property type="molecule type" value="Genomic_DNA"/>
</dbReference>
<evidence type="ECO:0000256" key="2">
    <source>
        <dbReference type="ARBA" id="ARBA00022475"/>
    </source>
</evidence>
<protein>
    <submittedName>
        <fullName evidence="8">ABC transporter ATP-binding protein</fullName>
    </submittedName>
</protein>
<dbReference type="InterPro" id="IPR027417">
    <property type="entry name" value="P-loop_NTPase"/>
</dbReference>
<keyword evidence="4" id="KW-0547">Nucleotide-binding</keyword>
<gene>
    <name evidence="8" type="ORF">PQQ73_16960</name>
</gene>